<feature type="transmembrane region" description="Helical" evidence="1">
    <location>
        <begin position="264"/>
        <end position="289"/>
    </location>
</feature>
<evidence type="ECO:0000313" key="3">
    <source>
        <dbReference type="Proteomes" id="UP000265703"/>
    </source>
</evidence>
<feature type="transmembrane region" description="Helical" evidence="1">
    <location>
        <begin position="170"/>
        <end position="188"/>
    </location>
</feature>
<organism evidence="2 3">
    <name type="scientific">Glomus cerebriforme</name>
    <dbReference type="NCBI Taxonomy" id="658196"/>
    <lineage>
        <taxon>Eukaryota</taxon>
        <taxon>Fungi</taxon>
        <taxon>Fungi incertae sedis</taxon>
        <taxon>Mucoromycota</taxon>
        <taxon>Glomeromycotina</taxon>
        <taxon>Glomeromycetes</taxon>
        <taxon>Glomerales</taxon>
        <taxon>Glomeraceae</taxon>
        <taxon>Glomus</taxon>
    </lineage>
</organism>
<keyword evidence="1" id="KW-0472">Membrane</keyword>
<keyword evidence="1" id="KW-1133">Transmembrane helix</keyword>
<keyword evidence="1" id="KW-0812">Transmembrane</keyword>
<dbReference type="AlphaFoldDB" id="A0A397SHH8"/>
<gene>
    <name evidence="2" type="ORF">C1645_879175</name>
</gene>
<reference evidence="2 3" key="1">
    <citation type="submission" date="2018-06" db="EMBL/GenBank/DDBJ databases">
        <title>Comparative genomics reveals the genomic features of Rhizophagus irregularis, R. cerebriforme, R. diaphanum and Gigaspora rosea, and their symbiotic lifestyle signature.</title>
        <authorList>
            <person name="Morin E."/>
            <person name="San Clemente H."/>
            <person name="Chen E.C.H."/>
            <person name="De La Providencia I."/>
            <person name="Hainaut M."/>
            <person name="Kuo A."/>
            <person name="Kohler A."/>
            <person name="Murat C."/>
            <person name="Tang N."/>
            <person name="Roy S."/>
            <person name="Loubradou J."/>
            <person name="Henrissat B."/>
            <person name="Grigoriev I.V."/>
            <person name="Corradi N."/>
            <person name="Roux C."/>
            <person name="Martin F.M."/>
        </authorList>
    </citation>
    <scope>NUCLEOTIDE SEQUENCE [LARGE SCALE GENOMIC DNA]</scope>
    <source>
        <strain evidence="2 3">DAOM 227022</strain>
    </source>
</reference>
<accession>A0A397SHH8</accession>
<protein>
    <recommendedName>
        <fullName evidence="4">Transmembrane protein UsgS</fullName>
    </recommendedName>
</protein>
<feature type="transmembrane region" description="Helical" evidence="1">
    <location>
        <begin position="87"/>
        <end position="107"/>
    </location>
</feature>
<proteinExistence type="predicted"/>
<evidence type="ECO:0008006" key="4">
    <source>
        <dbReference type="Google" id="ProtNLM"/>
    </source>
</evidence>
<dbReference type="OrthoDB" id="10041630at2759"/>
<dbReference type="EMBL" id="QKYT01000413">
    <property type="protein sequence ID" value="RIA85633.1"/>
    <property type="molecule type" value="Genomic_DNA"/>
</dbReference>
<name>A0A397SHH8_9GLOM</name>
<evidence type="ECO:0000313" key="2">
    <source>
        <dbReference type="EMBL" id="RIA85633.1"/>
    </source>
</evidence>
<feature type="transmembrane region" description="Helical" evidence="1">
    <location>
        <begin position="194"/>
        <end position="215"/>
    </location>
</feature>
<sequence length="332" mass="39097">MTWSLTQVIRGLQLAWWGTLLAFENRHLHKHTYVKTTFVLVVFSIILYLVSSILLLIPLKLLQLFVYLLSFVFLYDHSIYTENYNTWITNYAFNLPFVGLMFMRYVYPQPLDSLFIESLRHVDLTYIKKHVGEQNLRTPYTPALERYPYGTDYWNEMFQYLKRTWNKTKIAILLYFLSLLPYVGLLVYPVASAYALVGSLGYYPAITIGVFMYIIPGTKHFTMIFLETLYSSRAMMRELLEPYFGRIHFDAKVRREWFKEREGILFGFSIGFYPLVRLPLLGMLFYGVAQSATALILVKTTEPPPPPGMESTYKIDYHYVDPRIKKKEQKSE</sequence>
<feature type="transmembrane region" description="Helical" evidence="1">
    <location>
        <begin position="38"/>
        <end position="57"/>
    </location>
</feature>
<dbReference type="PANTHER" id="PTHR38421">
    <property type="entry name" value="TRANSMEMBRANE PROTEIN USGS"/>
    <property type="match status" value="1"/>
</dbReference>
<keyword evidence="3" id="KW-1185">Reference proteome</keyword>
<evidence type="ECO:0000256" key="1">
    <source>
        <dbReference type="SAM" id="Phobius"/>
    </source>
</evidence>
<dbReference type="Proteomes" id="UP000265703">
    <property type="component" value="Unassembled WGS sequence"/>
</dbReference>
<comment type="caution">
    <text evidence="2">The sequence shown here is derived from an EMBL/GenBank/DDBJ whole genome shotgun (WGS) entry which is preliminary data.</text>
</comment>
<dbReference type="PANTHER" id="PTHR38421:SF1">
    <property type="entry name" value="TRANSMEMBRANE PROTEIN"/>
    <property type="match status" value="1"/>
</dbReference>